<dbReference type="AlphaFoldDB" id="A0A810KYE1"/>
<keyword evidence="3" id="KW-1185">Reference proteome</keyword>
<feature type="compositionally biased region" description="Low complexity" evidence="1">
    <location>
        <begin position="30"/>
        <end position="43"/>
    </location>
</feature>
<name>A0A810KYE1_9ACTN</name>
<dbReference type="KEGG" id="aser:Asera_22320"/>
<organism evidence="2 3">
    <name type="scientific">Actinocatenispora sera</name>
    <dbReference type="NCBI Taxonomy" id="390989"/>
    <lineage>
        <taxon>Bacteria</taxon>
        <taxon>Bacillati</taxon>
        <taxon>Actinomycetota</taxon>
        <taxon>Actinomycetes</taxon>
        <taxon>Micromonosporales</taxon>
        <taxon>Micromonosporaceae</taxon>
        <taxon>Actinocatenispora</taxon>
    </lineage>
</organism>
<feature type="region of interest" description="Disordered" evidence="1">
    <location>
        <begin position="22"/>
        <end position="43"/>
    </location>
</feature>
<proteinExistence type="predicted"/>
<accession>A0A810KYE1</accession>
<evidence type="ECO:0000256" key="1">
    <source>
        <dbReference type="SAM" id="MobiDB-lite"/>
    </source>
</evidence>
<evidence type="ECO:0000313" key="2">
    <source>
        <dbReference type="EMBL" id="BCJ28124.1"/>
    </source>
</evidence>
<gene>
    <name evidence="2" type="ORF">Asera_22320</name>
</gene>
<protein>
    <submittedName>
        <fullName evidence="2">Uncharacterized protein</fullName>
    </submittedName>
</protein>
<sequence length="129" mass="13611">MRRDGTMPVILTLAHRMLLVVGPAPRPGRRNAPGSGSPGRSYRSAVCSGATYGCRDSGAIAIKSRVEQHAATIHGAESGLPPSAPDQRARCLGQNCTDQESSVPVSPEYTSVTFSFQVPLRVSSEAFTV</sequence>
<reference evidence="2" key="1">
    <citation type="submission" date="2020-08" db="EMBL/GenBank/DDBJ databases">
        <title>Whole genome shotgun sequence of Actinocatenispora sera NBRC 101916.</title>
        <authorList>
            <person name="Komaki H."/>
            <person name="Tamura T."/>
        </authorList>
    </citation>
    <scope>NUCLEOTIDE SEQUENCE</scope>
    <source>
        <strain evidence="2">NBRC 101916</strain>
    </source>
</reference>
<dbReference type="Proteomes" id="UP000680750">
    <property type="component" value="Chromosome"/>
</dbReference>
<evidence type="ECO:0000313" key="3">
    <source>
        <dbReference type="Proteomes" id="UP000680750"/>
    </source>
</evidence>
<dbReference type="EMBL" id="AP023354">
    <property type="protein sequence ID" value="BCJ28124.1"/>
    <property type="molecule type" value="Genomic_DNA"/>
</dbReference>